<organism evidence="3 4">
    <name type="scientific">Apium graveolens</name>
    <name type="common">Celery</name>
    <dbReference type="NCBI Taxonomy" id="4045"/>
    <lineage>
        <taxon>Eukaryota</taxon>
        <taxon>Viridiplantae</taxon>
        <taxon>Streptophyta</taxon>
        <taxon>Embryophyta</taxon>
        <taxon>Tracheophyta</taxon>
        <taxon>Spermatophyta</taxon>
        <taxon>Magnoliopsida</taxon>
        <taxon>eudicotyledons</taxon>
        <taxon>Gunneridae</taxon>
        <taxon>Pentapetalae</taxon>
        <taxon>asterids</taxon>
        <taxon>campanulids</taxon>
        <taxon>Apiales</taxon>
        <taxon>Apiaceae</taxon>
        <taxon>Apioideae</taxon>
        <taxon>apioid superclade</taxon>
        <taxon>Apieae</taxon>
        <taxon>Apium</taxon>
    </lineage>
</organism>
<evidence type="ECO:0000313" key="4">
    <source>
        <dbReference type="Proteomes" id="UP000593563"/>
    </source>
</evidence>
<dbReference type="InterPro" id="IPR016088">
    <property type="entry name" value="Chalcone_isomerase_3-sand"/>
</dbReference>
<evidence type="ECO:0000256" key="1">
    <source>
        <dbReference type="ARBA" id="ARBA00007166"/>
    </source>
</evidence>
<evidence type="ECO:0000313" key="3">
    <source>
        <dbReference type="EMBL" id="KAF1001785.1"/>
    </source>
</evidence>
<dbReference type="InterPro" id="IPR016089">
    <property type="entry name" value="Chalcone_isomerase_bundle_sf"/>
</dbReference>
<dbReference type="PANTHER" id="PTHR47284">
    <property type="entry name" value="FATTY-ACID-BINDING PROTEIN 2"/>
    <property type="match status" value="1"/>
</dbReference>
<keyword evidence="4" id="KW-1185">Reference proteome</keyword>
<evidence type="ECO:0000259" key="2">
    <source>
        <dbReference type="Pfam" id="PF16035"/>
    </source>
</evidence>
<dbReference type="Gene3D" id="3.50.70.10">
    <property type="match status" value="1"/>
</dbReference>
<dbReference type="Gene3D" id="1.10.890.20">
    <property type="match status" value="1"/>
</dbReference>
<dbReference type="Proteomes" id="UP000593563">
    <property type="component" value="Unassembled WGS sequence"/>
</dbReference>
<gene>
    <name evidence="3" type="ORF">AG4045_005098</name>
</gene>
<comment type="caution">
    <text evidence="3">The sequence shown here is derived from an EMBL/GenBank/DDBJ whole genome shotgun (WGS) entry which is preliminary data.</text>
</comment>
<name>A0A6L5B8P2_APIGR</name>
<comment type="similarity">
    <text evidence="1">Belongs to the chalcone isomerase family.</text>
</comment>
<dbReference type="InterPro" id="IPR016087">
    <property type="entry name" value="Chalcone_isomerase"/>
</dbReference>
<dbReference type="PANTHER" id="PTHR47284:SF3">
    <property type="entry name" value="FATTY-ACID-BINDING PROTEIN 2"/>
    <property type="match status" value="1"/>
</dbReference>
<dbReference type="GO" id="GO:0005504">
    <property type="term" value="F:fatty acid binding"/>
    <property type="evidence" value="ECO:0007669"/>
    <property type="project" value="TreeGrafter"/>
</dbReference>
<dbReference type="SUPFAM" id="SSF54626">
    <property type="entry name" value="Chalcone isomerase"/>
    <property type="match status" value="1"/>
</dbReference>
<proteinExistence type="inferred from homology"/>
<dbReference type="Pfam" id="PF16035">
    <property type="entry name" value="Chalcone_2"/>
    <property type="match status" value="1"/>
</dbReference>
<reference evidence="3" key="1">
    <citation type="submission" date="2020-01" db="EMBL/GenBank/DDBJ databases">
        <title>The Celery Genome Sequence Reveals Sequential Paleo-tetraploidization, Resistance Gene Elimination, Karyotype Evolution, and Functional Innovation in Apiales.</title>
        <authorList>
            <person name="Song X."/>
        </authorList>
    </citation>
    <scope>NUCLEOTIDE SEQUENCE</scope>
    <source>
        <tissue evidence="3">Leaf</tissue>
    </source>
</reference>
<dbReference type="EMBL" id="WRXP01002517">
    <property type="protein sequence ID" value="KAF1001785.1"/>
    <property type="molecule type" value="Genomic_DNA"/>
</dbReference>
<sequence>MRNIWLFPRDHDGWSSYMFPVEPLVNPNLLTNISSFVDNSRYFYVSGSMALQDAFNCMSKFTGALLLWLASRPSSNMHHNLAGDHVGPNTGRCRSYTQVNYFTAQNLTGFSRSFKLMGDSSIPLFFEKISSFGVRQLYKHAEQLQSFPMISLAAALVPPFNNESQNVVCLPHENDDVLSQRCMEQGPSNFEHRGCDLCLSTLDYSRHAVEPVTGIEFPAILENGSDGETNSNWLSEVLVGTGSRTMKIIKIKSLKLYAFGFYIHPFDVCEKLGRKYCSIPASELCKHRSFYQDLLREDISMTIRLVVSANGIKINTVRSAFEKSLRARLIKTNPNSDIDCVRKFGSLFAEDIPIRAGTTIFFKRTADGNLITEIGGDEIGAVQSKDLCRAFFDMYIGDVPVCEQTKEEIGRNVASMIRRC</sequence>
<dbReference type="GO" id="GO:0009570">
    <property type="term" value="C:chloroplast stroma"/>
    <property type="evidence" value="ECO:0007669"/>
    <property type="project" value="TreeGrafter"/>
</dbReference>
<dbReference type="GO" id="GO:0016872">
    <property type="term" value="F:intramolecular lyase activity"/>
    <property type="evidence" value="ECO:0007669"/>
    <property type="project" value="InterPro"/>
</dbReference>
<feature type="domain" description="Chalcone isomerase" evidence="2">
    <location>
        <begin position="237"/>
        <end position="409"/>
    </location>
</feature>
<dbReference type="AlphaFoldDB" id="A0A6L5B8P2"/>
<dbReference type="InterPro" id="IPR036298">
    <property type="entry name" value="Chalcone_isomerase_sf"/>
</dbReference>
<accession>A0A6L5B8P2</accession>
<protein>
    <recommendedName>
        <fullName evidence="2">Chalcone isomerase domain-containing protein</fullName>
    </recommendedName>
</protein>